<keyword evidence="1" id="KW-0472">Membrane</keyword>
<proteinExistence type="predicted"/>
<evidence type="ECO:0000256" key="1">
    <source>
        <dbReference type="SAM" id="Phobius"/>
    </source>
</evidence>
<dbReference type="SUPFAM" id="SSF54060">
    <property type="entry name" value="His-Me finger endonucleases"/>
    <property type="match status" value="1"/>
</dbReference>
<sequence>MRRIVDSRRLRLFLSGLAAFTAGSLTTGAGFLLYGGLPNAFDDDRPIFKMALCRAAPGASRTLVGGVGDTVDSSFLQPDAHPSAFSKDGPLPDAVAYVGLPTAEPVKILPGFLLLYDRRTRIPRWTLEHLTSESFRGNETDVVDRYVELHCLYFKSGDSALFALLP</sequence>
<dbReference type="EMBL" id="UYRU01059615">
    <property type="protein sequence ID" value="VDN14552.1"/>
    <property type="molecule type" value="Genomic_DNA"/>
</dbReference>
<feature type="transmembrane region" description="Helical" evidence="1">
    <location>
        <begin position="12"/>
        <end position="34"/>
    </location>
</feature>
<protein>
    <submittedName>
        <fullName evidence="2">Uncharacterized protein</fullName>
    </submittedName>
</protein>
<feature type="transmembrane region" description="Helical" evidence="1">
    <location>
        <begin position="94"/>
        <end position="116"/>
    </location>
</feature>
<dbReference type="InterPro" id="IPR044925">
    <property type="entry name" value="His-Me_finger_sf"/>
</dbReference>
<evidence type="ECO:0000313" key="2">
    <source>
        <dbReference type="EMBL" id="VDN14552.1"/>
    </source>
</evidence>
<dbReference type="Proteomes" id="UP000281553">
    <property type="component" value="Unassembled WGS sequence"/>
</dbReference>
<keyword evidence="3" id="KW-1185">Reference proteome</keyword>
<keyword evidence="1" id="KW-1133">Transmembrane helix</keyword>
<accession>A0A3P7P2M3</accession>
<dbReference type="AlphaFoldDB" id="A0A3P7P2M3"/>
<evidence type="ECO:0000313" key="3">
    <source>
        <dbReference type="Proteomes" id="UP000281553"/>
    </source>
</evidence>
<gene>
    <name evidence="2" type="ORF">DILT_LOCUS10383</name>
</gene>
<name>A0A3P7P2M3_DIBLA</name>
<reference evidence="2 3" key="1">
    <citation type="submission" date="2018-11" db="EMBL/GenBank/DDBJ databases">
        <authorList>
            <consortium name="Pathogen Informatics"/>
        </authorList>
    </citation>
    <scope>NUCLEOTIDE SEQUENCE [LARGE SCALE GENOMIC DNA]</scope>
</reference>
<organism evidence="2 3">
    <name type="scientific">Dibothriocephalus latus</name>
    <name type="common">Fish tapeworm</name>
    <name type="synonym">Diphyllobothrium latum</name>
    <dbReference type="NCBI Taxonomy" id="60516"/>
    <lineage>
        <taxon>Eukaryota</taxon>
        <taxon>Metazoa</taxon>
        <taxon>Spiralia</taxon>
        <taxon>Lophotrochozoa</taxon>
        <taxon>Platyhelminthes</taxon>
        <taxon>Cestoda</taxon>
        <taxon>Eucestoda</taxon>
        <taxon>Diphyllobothriidea</taxon>
        <taxon>Diphyllobothriidae</taxon>
        <taxon>Dibothriocephalus</taxon>
    </lineage>
</organism>
<keyword evidence="1" id="KW-0812">Transmembrane</keyword>